<keyword evidence="3" id="KW-1133">Transmembrane helix</keyword>
<feature type="compositionally biased region" description="Basic and acidic residues" evidence="2">
    <location>
        <begin position="942"/>
        <end position="953"/>
    </location>
</feature>
<dbReference type="RefSeq" id="XP_014171547.1">
    <property type="nucleotide sequence ID" value="XM_014316072.1"/>
</dbReference>
<feature type="transmembrane region" description="Helical" evidence="3">
    <location>
        <begin position="1041"/>
        <end position="1066"/>
    </location>
</feature>
<feature type="transmembrane region" description="Helical" evidence="3">
    <location>
        <begin position="782"/>
        <end position="801"/>
    </location>
</feature>
<keyword evidence="3" id="KW-0812">Transmembrane</keyword>
<dbReference type="Pfam" id="PF06738">
    <property type="entry name" value="ThrE"/>
    <property type="match status" value="1"/>
</dbReference>
<feature type="region of interest" description="Disordered" evidence="2">
    <location>
        <begin position="1"/>
        <end position="224"/>
    </location>
</feature>
<feature type="compositionally biased region" description="Polar residues" evidence="2">
    <location>
        <begin position="170"/>
        <end position="181"/>
    </location>
</feature>
<feature type="transmembrane region" description="Helical" evidence="3">
    <location>
        <begin position="717"/>
        <end position="738"/>
    </location>
</feature>
<feature type="transmembrane region" description="Helical" evidence="3">
    <location>
        <begin position="627"/>
        <end position="645"/>
    </location>
</feature>
<dbReference type="InParanoid" id="F0XJH2"/>
<dbReference type="FunCoup" id="F0XJH2">
    <property type="interactions" value="19"/>
</dbReference>
<feature type="compositionally biased region" description="Basic and acidic residues" evidence="2">
    <location>
        <begin position="94"/>
        <end position="108"/>
    </location>
</feature>
<evidence type="ECO:0000259" key="4">
    <source>
        <dbReference type="Pfam" id="PF06738"/>
    </source>
</evidence>
<feature type="transmembrane region" description="Helical" evidence="3">
    <location>
        <begin position="979"/>
        <end position="997"/>
    </location>
</feature>
<dbReference type="EMBL" id="GL629782">
    <property type="protein sequence ID" value="EFX02065.1"/>
    <property type="molecule type" value="Genomic_DNA"/>
</dbReference>
<feature type="compositionally biased region" description="Basic and acidic residues" evidence="2">
    <location>
        <begin position="152"/>
        <end position="164"/>
    </location>
</feature>
<feature type="compositionally biased region" description="Gly residues" evidence="2">
    <location>
        <begin position="455"/>
        <end position="470"/>
    </location>
</feature>
<evidence type="ECO:0000313" key="5">
    <source>
        <dbReference type="EMBL" id="EFX02065.1"/>
    </source>
</evidence>
<reference evidence="5 6" key="1">
    <citation type="journal article" date="2011" name="Proc. Natl. Acad. Sci. U.S.A.">
        <title>Genome and transcriptome analyses of the mountain pine beetle-fungal symbiont Grosmannia clavigera, a lodgepole pine pathogen.</title>
        <authorList>
            <person name="DiGuistini S."/>
            <person name="Wang Y."/>
            <person name="Liao N.Y."/>
            <person name="Taylor G."/>
            <person name="Tanguay P."/>
            <person name="Feau N."/>
            <person name="Henrissat B."/>
            <person name="Chan S.K."/>
            <person name="Hesse-Orce U."/>
            <person name="Alamouti S.M."/>
            <person name="Tsui C.K.M."/>
            <person name="Docking R.T."/>
            <person name="Levasseur A."/>
            <person name="Haridas S."/>
            <person name="Robertson G."/>
            <person name="Birol I."/>
            <person name="Holt R.A."/>
            <person name="Marra M.A."/>
            <person name="Hamelin R.C."/>
            <person name="Hirst M."/>
            <person name="Jones S.J.M."/>
            <person name="Bohlmann J."/>
            <person name="Breuil C."/>
        </authorList>
    </citation>
    <scope>NUCLEOTIDE SEQUENCE [LARGE SCALE GENOMIC DNA]</scope>
    <source>
        <strain evidence="6">kw1407 / UAMH 11150</strain>
    </source>
</reference>
<dbReference type="GeneID" id="25975068"/>
<evidence type="ECO:0000256" key="2">
    <source>
        <dbReference type="SAM" id="MobiDB-lite"/>
    </source>
</evidence>
<name>F0XJH2_GROCL</name>
<dbReference type="InterPro" id="IPR051361">
    <property type="entry name" value="ThrE/Ser_Exporter"/>
</dbReference>
<feature type="compositionally biased region" description="Polar residues" evidence="2">
    <location>
        <begin position="56"/>
        <end position="78"/>
    </location>
</feature>
<evidence type="ECO:0000256" key="3">
    <source>
        <dbReference type="SAM" id="Phobius"/>
    </source>
</evidence>
<feature type="compositionally biased region" description="Low complexity" evidence="2">
    <location>
        <begin position="123"/>
        <end position="139"/>
    </location>
</feature>
<dbReference type="InterPro" id="IPR010619">
    <property type="entry name" value="ThrE-like_N"/>
</dbReference>
<dbReference type="eggNOG" id="ENOG502QPMM">
    <property type="taxonomic scope" value="Eukaryota"/>
</dbReference>
<feature type="transmembrane region" description="Helical" evidence="3">
    <location>
        <begin position="807"/>
        <end position="826"/>
    </location>
</feature>
<protein>
    <submittedName>
        <fullName evidence="5">Duf1212 domain containing protein</fullName>
    </submittedName>
</protein>
<dbReference type="HOGENOM" id="CLU_007078_2_1_1"/>
<sequence>MSSPASPLHPPENGGSTPTTKTKEKKRVGFSAGDGTPLKEEIGFSWETPQPGLSAPATSTTAQTIPPVSKQSGTDQHGSQAHSHSDADVDADQGGDHSHDGVDHKELTRALSLILQEEGRPESSSSSSKQTTQQPPQIQLPNRTYFPSERQQQSERAAKERADRLAQSVERANSTPVSRATSIDGDSDAEEDAATAAASALHFRRRRRTGQTNGNGDPDGDAVDLERGIDASELDQAHATALRLVRSHTVRGHGLKHPGNSVDRGTSGDFQYDASLSAAGGRSGTSTPTVMFDGGGHEYVPPPSRYHGGVLSSLLKLYNNNSGLTSGNTSGRSTPAETPASSRPPSPNPQDGPGSSGTLTPNNKRLSGIFGAKHGKSGLPGPPGQPWKNQKHASSTTSLSAGLLGTSSMLASAGSADIGQAVTERVKRERPGLKRNRPSGSLFGVGPPKLRKEGGSGGGGNGNGHHGGSSSGRRRREEEIRITVHIAHVLSRHRYLTKLCRALMMYGAPTHRLEDYLKMSSRVLEIEAQFLYIPGCMLVSFDDSSTHTAEVKLVRAPQGVDLGKLREVHGIYKEVVHDLISVDEASSRLEAVMGRRPKFNSWIRVPVYGLASVCVAPFAFQGRFIDLPVAFVLGCIVGLLALVAAPHNAMYANVFEISAAVITSFLARAAGSIDNGKMFCFSALAQSSIALILPGYMVLCSSLELQSQSIVAGSVRMIYAMIYTLFLGYGITIGSAVYGAIDSGATSATSCTNALSRPWYFLFVPLFTLCLCIINQAKWKQVPIMLAISVAGFAVNTYASMHFSSNAQIPNTLGALCIGVFANLYARLSRYFERFFLLLWAGYLEPVARRLKGTDDRRGRRRWRAGHWHGINSHPSSREQSRNPVGQDDFFDMPPYNKRLEGEGADMRAATATATAPAPEPASESPAETGAGPREGNEEDEAAARNRPTDRSEAVAAGVAAEAAAAAAAERKAPGSAEVMGYGLAAAAMLPAIFVQVPSGLAVNGSLLSGISAADQLTGNSSITAGGTVTSSTNNSVAFSVLYSVIEVAIGITVGLFLSALIVYPLGKRRSALFSF</sequence>
<accession>F0XJH2</accession>
<dbReference type="AlphaFoldDB" id="F0XJH2"/>
<feature type="region of interest" description="Disordered" evidence="2">
    <location>
        <begin position="867"/>
        <end position="956"/>
    </location>
</feature>
<feature type="domain" description="Threonine/serine exporter-like N-terminal" evidence="4">
    <location>
        <begin position="495"/>
        <end position="737"/>
    </location>
</feature>
<feature type="transmembrane region" description="Helical" evidence="3">
    <location>
        <begin position="758"/>
        <end position="775"/>
    </location>
</feature>
<evidence type="ECO:0000256" key="1">
    <source>
        <dbReference type="ARBA" id="ARBA00034125"/>
    </source>
</evidence>
<keyword evidence="6" id="KW-1185">Reference proteome</keyword>
<feature type="region of interest" description="Disordered" evidence="2">
    <location>
        <begin position="322"/>
        <end position="398"/>
    </location>
</feature>
<dbReference type="Proteomes" id="UP000007796">
    <property type="component" value="Unassembled WGS sequence"/>
</dbReference>
<proteinExistence type="inferred from homology"/>
<organism evidence="6">
    <name type="scientific">Grosmannia clavigera (strain kw1407 / UAMH 11150)</name>
    <name type="common">Blue stain fungus</name>
    <name type="synonym">Graphiocladiella clavigera</name>
    <dbReference type="NCBI Taxonomy" id="655863"/>
    <lineage>
        <taxon>Eukaryota</taxon>
        <taxon>Fungi</taxon>
        <taxon>Dikarya</taxon>
        <taxon>Ascomycota</taxon>
        <taxon>Pezizomycotina</taxon>
        <taxon>Sordariomycetes</taxon>
        <taxon>Sordariomycetidae</taxon>
        <taxon>Ophiostomatales</taxon>
        <taxon>Ophiostomataceae</taxon>
        <taxon>Leptographium</taxon>
    </lineage>
</organism>
<feature type="compositionally biased region" description="Low complexity" evidence="2">
    <location>
        <begin position="909"/>
        <end position="929"/>
    </location>
</feature>
<feature type="transmembrane region" description="Helical" evidence="3">
    <location>
        <begin position="652"/>
        <end position="671"/>
    </location>
</feature>
<dbReference type="GO" id="GO:0022857">
    <property type="term" value="F:transmembrane transporter activity"/>
    <property type="evidence" value="ECO:0007669"/>
    <property type="project" value="InterPro"/>
</dbReference>
<feature type="compositionally biased region" description="Polar residues" evidence="2">
    <location>
        <begin position="356"/>
        <end position="365"/>
    </location>
</feature>
<gene>
    <name evidence="5" type="ORF">CMQ_2114</name>
</gene>
<dbReference type="PANTHER" id="PTHR31082">
    <property type="entry name" value="PHEROMONE-REGULATED MEMBRANE PROTEIN 10"/>
    <property type="match status" value="1"/>
</dbReference>
<feature type="transmembrane region" description="Helical" evidence="3">
    <location>
        <begin position="683"/>
        <end position="705"/>
    </location>
</feature>
<keyword evidence="3" id="KW-0472">Membrane</keyword>
<dbReference type="PANTHER" id="PTHR31082:SF4">
    <property type="entry name" value="PHEROMONE-REGULATED MEMBRANE PROTEIN 10"/>
    <property type="match status" value="1"/>
</dbReference>
<feature type="compositionally biased region" description="Low complexity" evidence="2">
    <location>
        <begin position="322"/>
        <end position="334"/>
    </location>
</feature>
<evidence type="ECO:0000313" key="6">
    <source>
        <dbReference type="Proteomes" id="UP000007796"/>
    </source>
</evidence>
<feature type="region of interest" description="Disordered" evidence="2">
    <location>
        <begin position="423"/>
        <end position="476"/>
    </location>
</feature>
<comment type="similarity">
    <text evidence="1">Belongs to the ThrE exporter (TC 2.A.79) family.</text>
</comment>
<dbReference type="OrthoDB" id="413008at2759"/>